<reference evidence="1 2" key="1">
    <citation type="submission" date="2024-07" db="EMBL/GenBank/DDBJ databases">
        <authorList>
            <person name="Kang M."/>
        </authorList>
    </citation>
    <scope>NUCLEOTIDE SEQUENCE [LARGE SCALE GENOMIC DNA]</scope>
    <source>
        <strain evidence="1 2">DFM31</strain>
    </source>
</reference>
<proteinExistence type="predicted"/>
<comment type="caution">
    <text evidence="1">The sequence shown here is derived from an EMBL/GenBank/DDBJ whole genome shotgun (WGS) entry which is preliminary data.</text>
</comment>
<dbReference type="Proteomes" id="UP001553161">
    <property type="component" value="Unassembled WGS sequence"/>
</dbReference>
<organism evidence="1 2">
    <name type="scientific">Meridianimarinicoccus marinus</name>
    <dbReference type="NCBI Taxonomy" id="3231483"/>
    <lineage>
        <taxon>Bacteria</taxon>
        <taxon>Pseudomonadati</taxon>
        <taxon>Pseudomonadota</taxon>
        <taxon>Alphaproteobacteria</taxon>
        <taxon>Rhodobacterales</taxon>
        <taxon>Paracoccaceae</taxon>
        <taxon>Meridianimarinicoccus</taxon>
    </lineage>
</organism>
<keyword evidence="2" id="KW-1185">Reference proteome</keyword>
<sequence length="191" mass="20118">MKHFAQPILVLALCAALGGCETYGDLAGPEVSDPVPESNPNGGSTNFVFEGPPNSQSLPEQVQSGGAASIAPTVGLANIEIKEATVFSRHLHPGVPIVLDVTLRNGESRPVTIEAYSIIFDESDAIEDDHTEYITLPPKQVSRMEIVGASPASNGLKYPVFAVATKAGDGSSNLIDLWNFDPTEISSQPGF</sequence>
<accession>A0ABV3L6W8</accession>
<evidence type="ECO:0000313" key="2">
    <source>
        <dbReference type="Proteomes" id="UP001553161"/>
    </source>
</evidence>
<evidence type="ECO:0000313" key="1">
    <source>
        <dbReference type="EMBL" id="MEV8467319.1"/>
    </source>
</evidence>
<dbReference type="EMBL" id="JBFBVU010000012">
    <property type="protein sequence ID" value="MEV8467319.1"/>
    <property type="molecule type" value="Genomic_DNA"/>
</dbReference>
<name>A0ABV3L6W8_9RHOB</name>
<dbReference type="PROSITE" id="PS51257">
    <property type="entry name" value="PROKAR_LIPOPROTEIN"/>
    <property type="match status" value="1"/>
</dbReference>
<dbReference type="RefSeq" id="WP_366193104.1">
    <property type="nucleotide sequence ID" value="NZ_JBFBVU010000012.1"/>
</dbReference>
<protein>
    <recommendedName>
        <fullName evidence="3">DUF4352 domain-containing protein</fullName>
    </recommendedName>
</protein>
<gene>
    <name evidence="1" type="ORF">AB0T83_11060</name>
</gene>
<evidence type="ECO:0008006" key="3">
    <source>
        <dbReference type="Google" id="ProtNLM"/>
    </source>
</evidence>